<dbReference type="PROSITE" id="PS51307">
    <property type="entry name" value="ASD2"/>
    <property type="match status" value="1"/>
</dbReference>
<feature type="region of interest" description="Disordered" evidence="6">
    <location>
        <begin position="270"/>
        <end position="396"/>
    </location>
</feature>
<feature type="compositionally biased region" description="Low complexity" evidence="6">
    <location>
        <begin position="1389"/>
        <end position="1408"/>
    </location>
</feature>
<feature type="region of interest" description="Disordered" evidence="6">
    <location>
        <begin position="570"/>
        <end position="592"/>
    </location>
</feature>
<comment type="subcellular location">
    <subcellularLocation>
        <location evidence="1">Cytoplasm</location>
        <location evidence="1">Cytoskeleton</location>
    </subcellularLocation>
</comment>
<feature type="compositionally biased region" description="Polar residues" evidence="6">
    <location>
        <begin position="1108"/>
        <end position="1126"/>
    </location>
</feature>
<feature type="region of interest" description="Disordered" evidence="6">
    <location>
        <begin position="1150"/>
        <end position="1175"/>
    </location>
</feature>
<evidence type="ECO:0000259" key="7">
    <source>
        <dbReference type="PROSITE" id="PS51307"/>
    </source>
</evidence>
<feature type="compositionally biased region" description="Polar residues" evidence="6">
    <location>
        <begin position="289"/>
        <end position="300"/>
    </location>
</feature>
<comment type="similarity">
    <text evidence="2">Belongs to the shroom family.</text>
</comment>
<feature type="region of interest" description="Disordered" evidence="6">
    <location>
        <begin position="1049"/>
        <end position="1083"/>
    </location>
</feature>
<evidence type="ECO:0000256" key="6">
    <source>
        <dbReference type="SAM" id="MobiDB-lite"/>
    </source>
</evidence>
<feature type="compositionally biased region" description="Basic and acidic residues" evidence="6">
    <location>
        <begin position="120"/>
        <end position="129"/>
    </location>
</feature>
<feature type="region of interest" description="Disordered" evidence="6">
    <location>
        <begin position="1"/>
        <end position="35"/>
    </location>
</feature>
<evidence type="ECO:0000313" key="8">
    <source>
        <dbReference type="EMBL" id="KDR10163.1"/>
    </source>
</evidence>
<feature type="region of interest" description="Disordered" evidence="6">
    <location>
        <begin position="1108"/>
        <end position="1127"/>
    </location>
</feature>
<dbReference type="GO" id="GO:0016324">
    <property type="term" value="C:apical plasma membrane"/>
    <property type="evidence" value="ECO:0007669"/>
    <property type="project" value="TreeGrafter"/>
</dbReference>
<feature type="compositionally biased region" description="Basic and acidic residues" evidence="6">
    <location>
        <begin position="1420"/>
        <end position="1433"/>
    </location>
</feature>
<dbReference type="STRING" id="136037.A0A067QM03"/>
<feature type="compositionally biased region" description="Polar residues" evidence="6">
    <location>
        <begin position="273"/>
        <end position="282"/>
    </location>
</feature>
<feature type="region of interest" description="Disordered" evidence="6">
    <location>
        <begin position="849"/>
        <end position="894"/>
    </location>
</feature>
<feature type="compositionally biased region" description="Basic and acidic residues" evidence="6">
    <location>
        <begin position="323"/>
        <end position="338"/>
    </location>
</feature>
<sequence length="1658" mass="181909">MARDATTPSGRVMMSARSTPNLQHQQPGTGIAARGESKTSIYSYLHTQSGLNFAPVVQQQTQGDGGSPPPAPPVRDASSLKSIKYGPGHEKFPSWPVSAAADVPQSMRSAPGGGSHRSKSWTDHTNYPKEKGITYTRPYMKRPNPAFTQQQLKTVMERCEKIPPEAFESRPEMVEDNQGHQYLPRVDREGKALGDTDYLVPSPPERDIASKPQLTQADLEEYARSYQDPPQLTQVDLEAYARSYQDPKPQAVHLTQADLEEYSRVYEEALRPQHQQQPSYAQSEGYHSYVSSTDSITTTPFLDRLRRDSEATTRPVATAPTSWDEHPERERDGSHAGRDSVVTTSSGSASSSETLKWHGSLSDVSVASSSCTHHGSASSRQLIAHSARVQTPQRHHSESVLYLGGGNATQGNGWQAQVQRNNQHNKLRLFPVNTYTVQPDEQPSTHRLLPVSLPPPALSVAERISELERQQTRYTYLDPDKRHRVSDPTLKAIQKKALLSFYERHHSATTRNQAWRSEPQLAQPASAAPCPQSPPPQPPPPPRPHAARRASSASDYAGGAWREMAVNKENVNSESGSIRDGPRHQHSSSCGSLSADLLGPLIVGPSISVDDWVPERPPKKPHLRAAFAPPVPERLPSPDLPPPSPPPVLEDEVFASDEPLPPPPPELHSPDKISGSESHGERTSLLQKQLSQNISSVQRHQDATTHRHLKSSSGRSPGSGSPIHGESSAHRHTENIARSPQKSPGSKTQQCPENMPSPQSPSEAGAARISARHGEDPSQGDGSASAQQKYHKNRNSPDSNHVAHGQIENGMSSQRHPERGFSLPRHIEDRAVPQKRLDGINTSQRHLECGSATQRHTVNSNPVQGYRQNGSSQRRLENGASSQKRAENGDATAGLLDGVGPMAADVSVGRHVSSATLTRKQECGAVGSSLSHQGYIVTSPAYRNMNDAFARTSAIKPLESDTCTSAGVPLSRRADGGRSSARYPTQKLVVNGKLATPVSEQNKQRDGSVDVVRSADRSGLKNGEFLLPSKACLPSFSTAVRNGETDVPVEPLRTTRSPPHVKQHNGLPGRQQHTEDPGVLPSPPAACSEGIKGDWRHFAEAEQSVLEPSSPVTRLAVNSQPSTSKASYLAYRRDRDRGLPNFEGSYKLTMSPSGQEVATTTQTLPTECNRLPSAGNIATSMDKEHQQPTSHHIQAVCSEKFVLLTSVMDCNSNKDSSARTSDEVQLTEEETQCKVIQSPPPEEQRQVPASVTVNVETETQCDMPEAEPSPSLDPCLPPTAQQRISPRAMESLQLVQRSEVVLRVNAATSDAASQTESEREMVDVVVSPLIRQKLQEEIECERLSLDLVSHLPPTDKLQGLLVPVPELKKPTDYVSGLYRLDVTQRPRVTTSNAATSQTTTKLKSATTTNMTSNNDPAPSPDERANCEEAREPADSTVSPLSASSAYFTTSESKAKFLTRYGRDMKQSEHLNGLKDNKDLQQKKEELMSRLDRKLQVLRGEHLVVTEESRVNEELGESVADQVSRLARPHEASKYRLHVEEVGKITSLLLGLSGRLARAENALMGLPHHHTERKILESKRDKLKEQLEEAKKLKENIDRRSVCVSNILYKYFNAEEYADYDHFINMKAKLIMDSREIADKIKLGEEQLAALKETLSASD</sequence>
<dbReference type="EMBL" id="KK853182">
    <property type="protein sequence ID" value="KDR10163.1"/>
    <property type="molecule type" value="Genomic_DNA"/>
</dbReference>
<protein>
    <submittedName>
        <fullName evidence="8">Protein Shroom</fullName>
    </submittedName>
</protein>
<evidence type="ECO:0000256" key="2">
    <source>
        <dbReference type="ARBA" id="ARBA00006469"/>
    </source>
</evidence>
<reference evidence="8 9" key="1">
    <citation type="journal article" date="2014" name="Nat. Commun.">
        <title>Molecular traces of alternative social organization in a termite genome.</title>
        <authorList>
            <person name="Terrapon N."/>
            <person name="Li C."/>
            <person name="Robertson H.M."/>
            <person name="Ji L."/>
            <person name="Meng X."/>
            <person name="Booth W."/>
            <person name="Chen Z."/>
            <person name="Childers C.P."/>
            <person name="Glastad K.M."/>
            <person name="Gokhale K."/>
            <person name="Gowin J."/>
            <person name="Gronenberg W."/>
            <person name="Hermansen R.A."/>
            <person name="Hu H."/>
            <person name="Hunt B.G."/>
            <person name="Huylmans A.K."/>
            <person name="Khalil S.M."/>
            <person name="Mitchell R.D."/>
            <person name="Munoz-Torres M.C."/>
            <person name="Mustard J.A."/>
            <person name="Pan H."/>
            <person name="Reese J.T."/>
            <person name="Scharf M.E."/>
            <person name="Sun F."/>
            <person name="Vogel H."/>
            <person name="Xiao J."/>
            <person name="Yang W."/>
            <person name="Yang Z."/>
            <person name="Yang Z."/>
            <person name="Zhou J."/>
            <person name="Zhu J."/>
            <person name="Brent C.S."/>
            <person name="Elsik C.G."/>
            <person name="Goodisman M.A."/>
            <person name="Liberles D.A."/>
            <person name="Roe R.M."/>
            <person name="Vargo E.L."/>
            <person name="Vilcinskas A."/>
            <person name="Wang J."/>
            <person name="Bornberg-Bauer E."/>
            <person name="Korb J."/>
            <person name="Zhang G."/>
            <person name="Liebig J."/>
        </authorList>
    </citation>
    <scope>NUCLEOTIDE SEQUENCE [LARGE SCALE GENOMIC DNA]</scope>
    <source>
        <tissue evidence="8">Whole organism</tissue>
    </source>
</reference>
<feature type="region of interest" description="Disordered" evidence="6">
    <location>
        <begin position="604"/>
        <end position="805"/>
    </location>
</feature>
<dbReference type="InterPro" id="IPR027685">
    <property type="entry name" value="Shroom_fam"/>
</dbReference>
<dbReference type="InterPro" id="IPR014799">
    <property type="entry name" value="ASD2_dom"/>
</dbReference>
<feature type="region of interest" description="Disordered" evidence="6">
    <location>
        <begin position="53"/>
        <end position="129"/>
    </location>
</feature>
<dbReference type="PANTHER" id="PTHR15012:SF32">
    <property type="entry name" value="PROTEIN SHROOM"/>
    <property type="match status" value="1"/>
</dbReference>
<feature type="compositionally biased region" description="Polar residues" evidence="6">
    <location>
        <begin position="53"/>
        <end position="62"/>
    </location>
</feature>
<evidence type="ECO:0000256" key="4">
    <source>
        <dbReference type="ARBA" id="ARBA00023212"/>
    </source>
</evidence>
<feature type="coiled-coil region" evidence="5">
    <location>
        <begin position="1572"/>
        <end position="1599"/>
    </location>
</feature>
<evidence type="ECO:0000313" key="9">
    <source>
        <dbReference type="Proteomes" id="UP000027135"/>
    </source>
</evidence>
<feature type="compositionally biased region" description="Low complexity" evidence="6">
    <location>
        <begin position="360"/>
        <end position="379"/>
    </location>
</feature>
<dbReference type="GO" id="GO:0030864">
    <property type="term" value="C:cortical actin cytoskeleton"/>
    <property type="evidence" value="ECO:0007669"/>
    <property type="project" value="TreeGrafter"/>
</dbReference>
<name>A0A067QM03_ZOONE</name>
<feature type="compositionally biased region" description="Polar residues" evidence="6">
    <location>
        <begin position="684"/>
        <end position="698"/>
    </location>
</feature>
<keyword evidence="9" id="KW-1185">Reference proteome</keyword>
<keyword evidence="4" id="KW-0206">Cytoskeleton</keyword>
<feature type="compositionally biased region" description="Low complexity" evidence="6">
    <location>
        <begin position="340"/>
        <end position="352"/>
    </location>
</feature>
<evidence type="ECO:0000256" key="5">
    <source>
        <dbReference type="SAM" id="Coils"/>
    </source>
</evidence>
<organism evidence="8 9">
    <name type="scientific">Zootermopsis nevadensis</name>
    <name type="common">Dampwood termite</name>
    <dbReference type="NCBI Taxonomy" id="136037"/>
    <lineage>
        <taxon>Eukaryota</taxon>
        <taxon>Metazoa</taxon>
        <taxon>Ecdysozoa</taxon>
        <taxon>Arthropoda</taxon>
        <taxon>Hexapoda</taxon>
        <taxon>Insecta</taxon>
        <taxon>Pterygota</taxon>
        <taxon>Neoptera</taxon>
        <taxon>Polyneoptera</taxon>
        <taxon>Dictyoptera</taxon>
        <taxon>Blattodea</taxon>
        <taxon>Blattoidea</taxon>
        <taxon>Termitoidae</taxon>
        <taxon>Termopsidae</taxon>
        <taxon>Zootermopsis</taxon>
    </lineage>
</organism>
<dbReference type="Proteomes" id="UP000027135">
    <property type="component" value="Unassembled WGS sequence"/>
</dbReference>
<feature type="compositionally biased region" description="Polar residues" evidence="6">
    <location>
        <begin position="851"/>
        <end position="883"/>
    </location>
</feature>
<feature type="compositionally biased region" description="Low complexity" evidence="6">
    <location>
        <begin position="711"/>
        <end position="722"/>
    </location>
</feature>
<dbReference type="GO" id="GO:0043296">
    <property type="term" value="C:apical junction complex"/>
    <property type="evidence" value="ECO:0007669"/>
    <property type="project" value="TreeGrafter"/>
</dbReference>
<feature type="region of interest" description="Disordered" evidence="6">
    <location>
        <begin position="1388"/>
        <end position="1441"/>
    </location>
</feature>
<gene>
    <name evidence="8" type="ORF">L798_00217</name>
</gene>
<dbReference type="eggNOG" id="ENOG502QUU2">
    <property type="taxonomic scope" value="Eukaryota"/>
</dbReference>
<keyword evidence="5" id="KW-0175">Coiled coil</keyword>
<feature type="compositionally biased region" description="Polar residues" evidence="6">
    <location>
        <begin position="736"/>
        <end position="762"/>
    </location>
</feature>
<dbReference type="InParanoid" id="A0A067QM03"/>
<feature type="compositionally biased region" description="Low complexity" evidence="6">
    <location>
        <begin position="519"/>
        <end position="530"/>
    </location>
</feature>
<dbReference type="GO" id="GO:0005912">
    <property type="term" value="C:adherens junction"/>
    <property type="evidence" value="ECO:0007669"/>
    <property type="project" value="TreeGrafter"/>
</dbReference>
<accession>A0A067QM03</accession>
<feature type="compositionally biased region" description="Polar residues" evidence="6">
    <location>
        <begin position="1150"/>
        <end position="1166"/>
    </location>
</feature>
<feature type="compositionally biased region" description="Pro residues" evidence="6">
    <location>
        <begin position="531"/>
        <end position="544"/>
    </location>
</feature>
<evidence type="ECO:0000256" key="1">
    <source>
        <dbReference type="ARBA" id="ARBA00004245"/>
    </source>
</evidence>
<dbReference type="GO" id="GO:0000902">
    <property type="term" value="P:cell morphogenesis"/>
    <property type="evidence" value="ECO:0007669"/>
    <property type="project" value="TreeGrafter"/>
</dbReference>
<dbReference type="FunCoup" id="A0A067QM03">
    <property type="interactions" value="4"/>
</dbReference>
<dbReference type="PANTHER" id="PTHR15012">
    <property type="entry name" value="APICAL PROTEIN/SHROOM-RELATED"/>
    <property type="match status" value="1"/>
</dbReference>
<dbReference type="GO" id="GO:0051015">
    <property type="term" value="F:actin filament binding"/>
    <property type="evidence" value="ECO:0007669"/>
    <property type="project" value="InterPro"/>
</dbReference>
<feature type="region of interest" description="Disordered" evidence="6">
    <location>
        <begin position="509"/>
        <end position="556"/>
    </location>
</feature>
<dbReference type="OMA" id="PIPLMAR"/>
<feature type="compositionally biased region" description="Polar residues" evidence="6">
    <location>
        <begin position="16"/>
        <end position="28"/>
    </location>
</feature>
<dbReference type="Gene3D" id="6.10.250.3120">
    <property type="match status" value="1"/>
</dbReference>
<dbReference type="Pfam" id="PF08687">
    <property type="entry name" value="ASD2"/>
    <property type="match status" value="1"/>
</dbReference>
<feature type="compositionally biased region" description="Pro residues" evidence="6">
    <location>
        <begin position="629"/>
        <end position="648"/>
    </location>
</feature>
<evidence type="ECO:0000256" key="3">
    <source>
        <dbReference type="ARBA" id="ARBA00022490"/>
    </source>
</evidence>
<dbReference type="GO" id="GO:0007015">
    <property type="term" value="P:actin filament organization"/>
    <property type="evidence" value="ECO:0007669"/>
    <property type="project" value="TreeGrafter"/>
</dbReference>
<proteinExistence type="inferred from homology"/>
<keyword evidence="3" id="KW-0963">Cytoplasm</keyword>
<feature type="domain" description="ASD2" evidence="7">
    <location>
        <begin position="1381"/>
        <end position="1655"/>
    </location>
</feature>